<protein>
    <submittedName>
        <fullName evidence="2">Uncharacterized protein</fullName>
    </submittedName>
</protein>
<evidence type="ECO:0000313" key="2">
    <source>
        <dbReference type="EMBL" id="KAK6629684.1"/>
    </source>
</evidence>
<evidence type="ECO:0000313" key="3">
    <source>
        <dbReference type="Proteomes" id="UP001372834"/>
    </source>
</evidence>
<dbReference type="Proteomes" id="UP001372834">
    <property type="component" value="Unassembled WGS sequence"/>
</dbReference>
<feature type="compositionally biased region" description="Basic and acidic residues" evidence="1">
    <location>
        <begin position="7"/>
        <end position="16"/>
    </location>
</feature>
<sequence length="109" mass="12676">MYNADRTTCKKSEDRAKKKKISQQVDRKKLGESQSSWRGNGHETDFSGSDIWRTFQGEKTDERTNRAERVSIQQGFIICKNEFKNNELNVLDMRTVTGTKYQIRIQPGT</sequence>
<accession>A0AAN8NVI7</accession>
<reference evidence="2 3" key="1">
    <citation type="submission" date="2023-10" db="EMBL/GenBank/DDBJ databases">
        <title>Genomes of two closely related lineages of the louse Polyplax serrata with different host specificities.</title>
        <authorList>
            <person name="Martinu J."/>
            <person name="Tarabai H."/>
            <person name="Stefka J."/>
            <person name="Hypsa V."/>
        </authorList>
    </citation>
    <scope>NUCLEOTIDE SEQUENCE [LARGE SCALE GENOMIC DNA]</scope>
    <source>
        <strain evidence="2">HR10_N</strain>
    </source>
</reference>
<dbReference type="EMBL" id="JAWJWE010000036">
    <property type="protein sequence ID" value="KAK6629684.1"/>
    <property type="molecule type" value="Genomic_DNA"/>
</dbReference>
<proteinExistence type="predicted"/>
<organism evidence="2 3">
    <name type="scientific">Polyplax serrata</name>
    <name type="common">Common mouse louse</name>
    <dbReference type="NCBI Taxonomy" id="468196"/>
    <lineage>
        <taxon>Eukaryota</taxon>
        <taxon>Metazoa</taxon>
        <taxon>Ecdysozoa</taxon>
        <taxon>Arthropoda</taxon>
        <taxon>Hexapoda</taxon>
        <taxon>Insecta</taxon>
        <taxon>Pterygota</taxon>
        <taxon>Neoptera</taxon>
        <taxon>Paraneoptera</taxon>
        <taxon>Psocodea</taxon>
        <taxon>Troctomorpha</taxon>
        <taxon>Phthiraptera</taxon>
        <taxon>Anoplura</taxon>
        <taxon>Polyplacidae</taxon>
        <taxon>Polyplax</taxon>
    </lineage>
</organism>
<dbReference type="AlphaFoldDB" id="A0AAN8NVI7"/>
<name>A0AAN8NVI7_POLSC</name>
<evidence type="ECO:0000256" key="1">
    <source>
        <dbReference type="SAM" id="MobiDB-lite"/>
    </source>
</evidence>
<feature type="region of interest" description="Disordered" evidence="1">
    <location>
        <begin position="1"/>
        <end position="52"/>
    </location>
</feature>
<gene>
    <name evidence="2" type="ORF">RUM43_003502</name>
</gene>
<comment type="caution">
    <text evidence="2">The sequence shown here is derived from an EMBL/GenBank/DDBJ whole genome shotgun (WGS) entry which is preliminary data.</text>
</comment>